<keyword evidence="3" id="KW-0285">Flavoprotein</keyword>
<evidence type="ECO:0000256" key="1">
    <source>
        <dbReference type="ARBA" id="ARBA00001974"/>
    </source>
</evidence>
<organism evidence="7 8">
    <name type="scientific">Subtercola frigoramans</name>
    <dbReference type="NCBI Taxonomy" id="120298"/>
    <lineage>
        <taxon>Bacteria</taxon>
        <taxon>Bacillati</taxon>
        <taxon>Actinomycetota</taxon>
        <taxon>Actinomycetes</taxon>
        <taxon>Micrococcales</taxon>
        <taxon>Microbacteriaceae</taxon>
        <taxon>Subtercola</taxon>
    </lineage>
</organism>
<proteinExistence type="inferred from homology"/>
<comment type="similarity">
    <text evidence="2">Belongs to the oxygen-dependent FAD-linked oxidoreductase family.</text>
</comment>
<dbReference type="InterPro" id="IPR006093">
    <property type="entry name" value="Oxy_OxRdtase_FAD_BS"/>
</dbReference>
<comment type="cofactor">
    <cofactor evidence="1">
        <name>FAD</name>
        <dbReference type="ChEBI" id="CHEBI:57692"/>
    </cofactor>
</comment>
<sequence>MIKLVAETGITGRVVRRGSEGYENLRRGLCWHDRVPERYPEVIVVATTDDDVVGAVRLARAEGLTVSVRSGGHSWSGSHLRNGTLLIDMANMRQVEIDVDQQIAAVQPGIQGVEFASMLAEHDLFFPTGHSTGVGIGGYLLQGGFGWSGRDYGPACMSVTAIDAVTADGELVHADETQNAELLWAARGAGPGFFAVVTKFYLTVFPRRPITMMSQYVFPISAAHDVFDFVHTVGRQTPTELLVLITRTPMTNDEPAVVLVSVAHTLTEPEALEQLSLFETCPARDQAIIAQLNVPIDHVTLTKTADGGRFDDSRRWLADNIGTRAGFSDLWPTIEDLIASWPEGWKTHLMVFNWDHDGQPERPSMAFSIEGDFFYGLYAEWGDPEEDDKLTRWVTDHMRAVEPFATGTALSDENLLNRPSPFMSAENLRHLDDLRATWDPDGRFVSWLTPGDALS</sequence>
<dbReference type="Gene3D" id="3.30.43.10">
    <property type="entry name" value="Uridine Diphospho-n-acetylenolpyruvylglucosamine Reductase, domain 2"/>
    <property type="match status" value="1"/>
</dbReference>
<evidence type="ECO:0000256" key="2">
    <source>
        <dbReference type="ARBA" id="ARBA00005466"/>
    </source>
</evidence>
<evidence type="ECO:0000256" key="3">
    <source>
        <dbReference type="ARBA" id="ARBA00022630"/>
    </source>
</evidence>
<dbReference type="RefSeq" id="WP_205106479.1">
    <property type="nucleotide sequence ID" value="NZ_BAAAHT010000018.1"/>
</dbReference>
<dbReference type="PANTHER" id="PTHR42973:SF39">
    <property type="entry name" value="FAD-BINDING PCMH-TYPE DOMAIN-CONTAINING PROTEIN"/>
    <property type="match status" value="1"/>
</dbReference>
<dbReference type="Proteomes" id="UP000776164">
    <property type="component" value="Unassembled WGS sequence"/>
</dbReference>
<gene>
    <name evidence="7" type="ORF">JOE66_000411</name>
</gene>
<dbReference type="Gene3D" id="3.40.462.20">
    <property type="match status" value="1"/>
</dbReference>
<comment type="caution">
    <text evidence="7">The sequence shown here is derived from an EMBL/GenBank/DDBJ whole genome shotgun (WGS) entry which is preliminary data.</text>
</comment>
<dbReference type="Pfam" id="PF01565">
    <property type="entry name" value="FAD_binding_4"/>
    <property type="match status" value="1"/>
</dbReference>
<dbReference type="PROSITE" id="PS51387">
    <property type="entry name" value="FAD_PCMH"/>
    <property type="match status" value="1"/>
</dbReference>
<dbReference type="PROSITE" id="PS00862">
    <property type="entry name" value="OX2_COVAL_FAD"/>
    <property type="match status" value="1"/>
</dbReference>
<reference evidence="7 8" key="1">
    <citation type="submission" date="2021-01" db="EMBL/GenBank/DDBJ databases">
        <title>Sequencing the genomes of 1000 actinobacteria strains.</title>
        <authorList>
            <person name="Klenk H.-P."/>
        </authorList>
    </citation>
    <scope>NUCLEOTIDE SEQUENCE [LARGE SCALE GENOMIC DNA]</scope>
    <source>
        <strain evidence="7 8">DSM 13057</strain>
    </source>
</reference>
<evidence type="ECO:0000313" key="8">
    <source>
        <dbReference type="Proteomes" id="UP000776164"/>
    </source>
</evidence>
<dbReference type="InterPro" id="IPR006094">
    <property type="entry name" value="Oxid_FAD_bind_N"/>
</dbReference>
<feature type="domain" description="FAD-binding PCMH-type" evidence="6">
    <location>
        <begin position="35"/>
        <end position="207"/>
    </location>
</feature>
<dbReference type="PANTHER" id="PTHR42973">
    <property type="entry name" value="BINDING OXIDOREDUCTASE, PUTATIVE (AFU_ORTHOLOGUE AFUA_1G17690)-RELATED"/>
    <property type="match status" value="1"/>
</dbReference>
<keyword evidence="8" id="KW-1185">Reference proteome</keyword>
<dbReference type="InterPro" id="IPR016167">
    <property type="entry name" value="FAD-bd_PCMH_sub1"/>
</dbReference>
<keyword evidence="5" id="KW-0560">Oxidoreductase</keyword>
<dbReference type="InterPro" id="IPR036318">
    <property type="entry name" value="FAD-bd_PCMH-like_sf"/>
</dbReference>
<accession>A0ABS2L121</accession>
<keyword evidence="4" id="KW-0274">FAD</keyword>
<evidence type="ECO:0000259" key="6">
    <source>
        <dbReference type="PROSITE" id="PS51387"/>
    </source>
</evidence>
<dbReference type="InterPro" id="IPR016169">
    <property type="entry name" value="FAD-bd_PCMH_sub2"/>
</dbReference>
<dbReference type="InterPro" id="IPR016166">
    <property type="entry name" value="FAD-bd_PCMH"/>
</dbReference>
<dbReference type="InterPro" id="IPR050416">
    <property type="entry name" value="FAD-linked_Oxidoreductase"/>
</dbReference>
<name>A0ABS2L121_9MICO</name>
<protein>
    <recommendedName>
        <fullName evidence="6">FAD-binding PCMH-type domain-containing protein</fullName>
    </recommendedName>
</protein>
<evidence type="ECO:0000313" key="7">
    <source>
        <dbReference type="EMBL" id="MBM7470777.1"/>
    </source>
</evidence>
<dbReference type="SUPFAM" id="SSF56176">
    <property type="entry name" value="FAD-binding/transporter-associated domain-like"/>
    <property type="match status" value="1"/>
</dbReference>
<evidence type="ECO:0000256" key="4">
    <source>
        <dbReference type="ARBA" id="ARBA00022827"/>
    </source>
</evidence>
<dbReference type="Gene3D" id="3.30.465.10">
    <property type="match status" value="1"/>
</dbReference>
<evidence type="ECO:0000256" key="5">
    <source>
        <dbReference type="ARBA" id="ARBA00023002"/>
    </source>
</evidence>
<dbReference type="EMBL" id="JAFBBU010000001">
    <property type="protein sequence ID" value="MBM7470777.1"/>
    <property type="molecule type" value="Genomic_DNA"/>
</dbReference>